<evidence type="ECO:0000256" key="4">
    <source>
        <dbReference type="ARBA" id="ARBA00008819"/>
    </source>
</evidence>
<keyword evidence="8 15" id="KW-0413">Isomerase</keyword>
<keyword evidence="16" id="KW-1185">Reference proteome</keyword>
<dbReference type="Gene3D" id="3.40.720.10">
    <property type="entry name" value="Alkaline Phosphatase, subunit A"/>
    <property type="match status" value="1"/>
</dbReference>
<proteinExistence type="inferred from homology"/>
<dbReference type="InterPro" id="IPR011258">
    <property type="entry name" value="BPG-indep_PGM_N"/>
</dbReference>
<dbReference type="InterPro" id="IPR005995">
    <property type="entry name" value="Pgm_bpd_ind"/>
</dbReference>
<dbReference type="InterPro" id="IPR006124">
    <property type="entry name" value="Metalloenzyme"/>
</dbReference>
<evidence type="ECO:0000259" key="14">
    <source>
        <dbReference type="Pfam" id="PF06415"/>
    </source>
</evidence>
<sequence>MAASSAVWSAASSTAPPTAPPVTSAAASDVEGKHTGVQVGDTKQRLLLLVLDGLGWAPEGEHNPLSEADIPFISRLAEDVPPTLLEASGSVVGLPPGQVGNSEVGHLTIGTGRTIPQASVKIRDTITGGGFRGCPALADVFARSRAGGTPVHVIGIASEGGAHGHIDHIGAVLDLAEEYGWSDRTYVHAVSDGRDVPARTALHDLAQLEKRGARLATVVGRKLAMDRSGRADRTESVVAALTGANGAPGTTGDWRAAVQEHYAAGVTDEHLPPLVLDAPRIAPGDEIVMTNFRPDGLRQLATALAATGRPLTTMTRYSDDIPASVVFDQEHVDGTLAQAVAAAGLAQVHIAEREKYGHVTYLLNGYTQQRQAGERHIMVASRTDVPSFDLAPEMSAREITERLIGELRSGEAQFLVANIANIDTVGHTGNYDAVRQAAEVVDACLRDIAAAAAEHGAYLLVTADHGNGESMREADGVTPSTRHTTSPVPLWLLGADRALAPSGDLRDIAPTCLHLLGIEPPAAMSGRVL</sequence>
<evidence type="ECO:0000256" key="11">
    <source>
        <dbReference type="PIRSR" id="PIRSR001492-3"/>
    </source>
</evidence>
<keyword evidence="7 11" id="KW-0464">Manganese</keyword>
<protein>
    <recommendedName>
        <fullName evidence="9">2,3-bisphosphoglycerate-independent phosphoglycerate mutase</fullName>
        <ecNumber evidence="9">5.4.2.12</ecNumber>
    </recommendedName>
</protein>
<evidence type="ECO:0000256" key="2">
    <source>
        <dbReference type="ARBA" id="ARBA00001936"/>
    </source>
</evidence>
<feature type="binding site" evidence="11">
    <location>
        <position position="423"/>
    </location>
    <ligand>
        <name>Mn(2+)</name>
        <dbReference type="ChEBI" id="CHEBI:29035"/>
        <label>1</label>
    </ligand>
</feature>
<comment type="catalytic activity">
    <reaction evidence="1">
        <text>(2R)-2-phosphoglycerate = (2R)-3-phosphoglycerate</text>
        <dbReference type="Rhea" id="RHEA:15901"/>
        <dbReference type="ChEBI" id="CHEBI:58272"/>
        <dbReference type="ChEBI" id="CHEBI:58289"/>
        <dbReference type="EC" id="5.4.2.12"/>
    </reaction>
</comment>
<evidence type="ECO:0000256" key="6">
    <source>
        <dbReference type="ARBA" id="ARBA00023152"/>
    </source>
</evidence>
<feature type="domain" description="BPG-independent PGAM N-terminal" evidence="14">
    <location>
        <begin position="122"/>
        <end position="307"/>
    </location>
</feature>
<accession>A0A6L6X5B3</accession>
<dbReference type="Pfam" id="PF01676">
    <property type="entry name" value="Metalloenzyme"/>
    <property type="match status" value="1"/>
</dbReference>
<evidence type="ECO:0000256" key="9">
    <source>
        <dbReference type="NCBIfam" id="TIGR01307"/>
    </source>
</evidence>
<comment type="similarity">
    <text evidence="4">Belongs to the BPG-independent phosphoglycerate mutase family.</text>
</comment>
<feature type="binding site" evidence="11">
    <location>
        <position position="52"/>
    </location>
    <ligand>
        <name>Mn(2+)</name>
        <dbReference type="ChEBI" id="CHEBI:29035"/>
        <label>2</label>
    </ligand>
</feature>
<evidence type="ECO:0000313" key="16">
    <source>
        <dbReference type="Proteomes" id="UP000483802"/>
    </source>
</evidence>
<evidence type="ECO:0000259" key="13">
    <source>
        <dbReference type="Pfam" id="PF01676"/>
    </source>
</evidence>
<keyword evidence="6" id="KW-0324">Glycolysis</keyword>
<dbReference type="UniPathway" id="UPA00109">
    <property type="reaction ID" value="UER00186"/>
</dbReference>
<organism evidence="15 16">
    <name type="scientific">Streptomyces typhae</name>
    <dbReference type="NCBI Taxonomy" id="2681492"/>
    <lineage>
        <taxon>Bacteria</taxon>
        <taxon>Bacillati</taxon>
        <taxon>Actinomycetota</taxon>
        <taxon>Actinomycetes</taxon>
        <taxon>Kitasatosporales</taxon>
        <taxon>Streptomycetaceae</taxon>
        <taxon>Streptomyces</taxon>
    </lineage>
</organism>
<dbReference type="CDD" id="cd16010">
    <property type="entry name" value="iPGM"/>
    <property type="match status" value="1"/>
</dbReference>
<dbReference type="GO" id="GO:0030145">
    <property type="term" value="F:manganese ion binding"/>
    <property type="evidence" value="ECO:0007669"/>
    <property type="project" value="InterPro"/>
</dbReference>
<feature type="compositionally biased region" description="Low complexity" evidence="12">
    <location>
        <begin position="1"/>
        <end position="28"/>
    </location>
</feature>
<evidence type="ECO:0000256" key="8">
    <source>
        <dbReference type="ARBA" id="ARBA00023235"/>
    </source>
</evidence>
<feature type="binding site" evidence="11">
    <location>
        <position position="102"/>
    </location>
    <ligand>
        <name>Mn(2+)</name>
        <dbReference type="ChEBI" id="CHEBI:29035"/>
        <label>2</label>
    </ligand>
</feature>
<dbReference type="InterPro" id="IPR036646">
    <property type="entry name" value="PGAM_B_sf"/>
</dbReference>
<comment type="caution">
    <text evidence="15">The sequence shown here is derived from an EMBL/GenBank/DDBJ whole genome shotgun (WGS) entry which is preliminary data.</text>
</comment>
<comment type="pathway">
    <text evidence="3">Carbohydrate degradation; glycolysis; pyruvate from D-glyceraldehyde 3-phosphate: step 3/5.</text>
</comment>
<dbReference type="AlphaFoldDB" id="A0A6L6X5B3"/>
<evidence type="ECO:0000313" key="15">
    <source>
        <dbReference type="EMBL" id="MVO88941.1"/>
    </source>
</evidence>
<feature type="binding site" evidence="11">
    <location>
        <position position="464"/>
    </location>
    <ligand>
        <name>Mn(2+)</name>
        <dbReference type="ChEBI" id="CHEBI:29035"/>
        <label>2</label>
    </ligand>
</feature>
<feature type="region of interest" description="Disordered" evidence="12">
    <location>
        <begin position="1"/>
        <end position="37"/>
    </location>
</feature>
<dbReference type="Pfam" id="PF06415">
    <property type="entry name" value="iPGM_N"/>
    <property type="match status" value="1"/>
</dbReference>
<feature type="binding site" evidence="11">
    <location>
        <position position="465"/>
    </location>
    <ligand>
        <name>Mn(2+)</name>
        <dbReference type="ChEBI" id="CHEBI:29035"/>
        <label>2</label>
    </ligand>
</feature>
<feature type="binding site" evidence="11">
    <location>
        <position position="427"/>
    </location>
    <ligand>
        <name>Mn(2+)</name>
        <dbReference type="ChEBI" id="CHEBI:29035"/>
        <label>1</label>
    </ligand>
</feature>
<dbReference type="PANTHER" id="PTHR31637">
    <property type="entry name" value="2,3-BISPHOSPHOGLYCERATE-INDEPENDENT PHOSPHOGLYCERATE MUTASE"/>
    <property type="match status" value="1"/>
</dbReference>
<dbReference type="Proteomes" id="UP000483802">
    <property type="component" value="Unassembled WGS sequence"/>
</dbReference>
<feature type="domain" description="Metalloenzyme" evidence="13">
    <location>
        <begin position="45"/>
        <end position="519"/>
    </location>
</feature>
<evidence type="ECO:0000256" key="5">
    <source>
        <dbReference type="ARBA" id="ARBA00022723"/>
    </source>
</evidence>
<reference evidence="15 16" key="1">
    <citation type="submission" date="2019-11" db="EMBL/GenBank/DDBJ databases">
        <title>Streptomyces typhae sp. nov., a novel endophytic actinomycete isolated from the root of cattail pollen (Typha angustifolia L.).</title>
        <authorList>
            <person name="Peng C."/>
        </authorList>
    </citation>
    <scope>NUCLEOTIDE SEQUENCE [LARGE SCALE GENOMIC DNA]</scope>
    <source>
        <strain evidence="16">p1417</strain>
    </source>
</reference>
<keyword evidence="5 11" id="KW-0479">Metal-binding</keyword>
<evidence type="ECO:0000256" key="10">
    <source>
        <dbReference type="PIRSR" id="PIRSR001492-1"/>
    </source>
</evidence>
<evidence type="ECO:0000256" key="3">
    <source>
        <dbReference type="ARBA" id="ARBA00004798"/>
    </source>
</evidence>
<dbReference type="GO" id="GO:0005829">
    <property type="term" value="C:cytosol"/>
    <property type="evidence" value="ECO:0007669"/>
    <property type="project" value="TreeGrafter"/>
</dbReference>
<evidence type="ECO:0000256" key="12">
    <source>
        <dbReference type="SAM" id="MobiDB-lite"/>
    </source>
</evidence>
<comment type="cofactor">
    <cofactor evidence="2">
        <name>Mn(2+)</name>
        <dbReference type="ChEBI" id="CHEBI:29035"/>
    </cofactor>
</comment>
<dbReference type="SUPFAM" id="SSF53649">
    <property type="entry name" value="Alkaline phosphatase-like"/>
    <property type="match status" value="1"/>
</dbReference>
<dbReference type="GO" id="GO:0006007">
    <property type="term" value="P:glucose catabolic process"/>
    <property type="evidence" value="ECO:0007669"/>
    <property type="project" value="InterPro"/>
</dbReference>
<name>A0A6L6X5B3_9ACTN</name>
<feature type="active site" description="Phosphoserine intermediate" evidence="10">
    <location>
        <position position="102"/>
    </location>
</feature>
<dbReference type="EMBL" id="WPNZ01000020">
    <property type="protein sequence ID" value="MVO88941.1"/>
    <property type="molecule type" value="Genomic_DNA"/>
</dbReference>
<dbReference type="GO" id="GO:0004619">
    <property type="term" value="F:phosphoglycerate mutase activity"/>
    <property type="evidence" value="ECO:0007669"/>
    <property type="project" value="UniProtKB-UniRule"/>
</dbReference>
<evidence type="ECO:0000256" key="7">
    <source>
        <dbReference type="ARBA" id="ARBA00023211"/>
    </source>
</evidence>
<evidence type="ECO:0000256" key="1">
    <source>
        <dbReference type="ARBA" id="ARBA00000370"/>
    </source>
</evidence>
<dbReference type="InterPro" id="IPR017850">
    <property type="entry name" value="Alkaline_phosphatase_core_sf"/>
</dbReference>
<dbReference type="PIRSF" id="PIRSF001492">
    <property type="entry name" value="IPGAM"/>
    <property type="match status" value="1"/>
</dbReference>
<dbReference type="GO" id="GO:0006096">
    <property type="term" value="P:glycolytic process"/>
    <property type="evidence" value="ECO:0007669"/>
    <property type="project" value="UniProtKB-UniRule"/>
</dbReference>
<feature type="binding site" evidence="11">
    <location>
        <position position="483"/>
    </location>
    <ligand>
        <name>Mn(2+)</name>
        <dbReference type="ChEBI" id="CHEBI:29035"/>
        <label>1</label>
    </ligand>
</feature>
<dbReference type="PANTHER" id="PTHR31637:SF0">
    <property type="entry name" value="2,3-BISPHOSPHOGLYCERATE-INDEPENDENT PHOSPHOGLYCERATE MUTASE"/>
    <property type="match status" value="1"/>
</dbReference>
<dbReference type="EC" id="5.4.2.12" evidence="9"/>
<dbReference type="NCBIfam" id="TIGR01307">
    <property type="entry name" value="pgm_bpd_ind"/>
    <property type="match status" value="1"/>
</dbReference>
<dbReference type="SUPFAM" id="SSF64158">
    <property type="entry name" value="2,3-Bisphosphoglycerate-independent phosphoglycerate mutase, substrate-binding domain"/>
    <property type="match status" value="1"/>
</dbReference>
<dbReference type="Gene3D" id="3.40.1450.10">
    <property type="entry name" value="BPG-independent phosphoglycerate mutase, domain B"/>
    <property type="match status" value="1"/>
</dbReference>
<gene>
    <name evidence="15" type="ORF">GPA10_30340</name>
</gene>